<name>A0A9N7YMX8_PLEPL</name>
<protein>
    <recommendedName>
        <fullName evidence="7">Interferon-induced protein with tetratricopeptide repeats 1-like</fullName>
    </recommendedName>
</protein>
<comment type="caution">
    <text evidence="5">The sequence shown here is derived from an EMBL/GenBank/DDBJ whole genome shotgun (WGS) entry which is preliminary data.</text>
</comment>
<keyword evidence="6" id="KW-1185">Reference proteome</keyword>
<dbReference type="Gene3D" id="1.25.40.10">
    <property type="entry name" value="Tetratricopeptide repeat domain"/>
    <property type="match status" value="2"/>
</dbReference>
<evidence type="ECO:0008006" key="7">
    <source>
        <dbReference type="Google" id="ProtNLM"/>
    </source>
</evidence>
<dbReference type="EMBL" id="CADEAL010001339">
    <property type="protein sequence ID" value="CAB1431463.1"/>
    <property type="molecule type" value="Genomic_DNA"/>
</dbReference>
<feature type="region of interest" description="Disordered" evidence="4">
    <location>
        <begin position="237"/>
        <end position="266"/>
    </location>
</feature>
<dbReference type="GO" id="GO:0005829">
    <property type="term" value="C:cytosol"/>
    <property type="evidence" value="ECO:0007669"/>
    <property type="project" value="TreeGrafter"/>
</dbReference>
<evidence type="ECO:0000256" key="4">
    <source>
        <dbReference type="SAM" id="MobiDB-lite"/>
    </source>
</evidence>
<gene>
    <name evidence="5" type="ORF">PLEPLA_LOCUS19520</name>
</gene>
<evidence type="ECO:0000256" key="1">
    <source>
        <dbReference type="ARBA" id="ARBA00022737"/>
    </source>
</evidence>
<dbReference type="Proteomes" id="UP001153269">
    <property type="component" value="Unassembled WGS sequence"/>
</dbReference>
<dbReference type="PANTHER" id="PTHR10271">
    <property type="entry name" value="INTERFERON-INDUCED PROTEIN WITH TETRATRICOPEPTIDE REPEATS"/>
    <property type="match status" value="1"/>
</dbReference>
<evidence type="ECO:0000313" key="5">
    <source>
        <dbReference type="EMBL" id="CAB1431463.1"/>
    </source>
</evidence>
<dbReference type="SUPFAM" id="SSF48452">
    <property type="entry name" value="TPR-like"/>
    <property type="match status" value="1"/>
</dbReference>
<comment type="similarity">
    <text evidence="3">Belongs to the IFIT family.</text>
</comment>
<accession>A0A9N7YMX8</accession>
<dbReference type="PANTHER" id="PTHR10271:SF14">
    <property type="entry name" value="INTERFERON-INDUCED PROTEIN WITH TETRATRICOPEPTIDE REPEATS-RELATED"/>
    <property type="match status" value="1"/>
</dbReference>
<keyword evidence="2" id="KW-0802">TPR repeat</keyword>
<dbReference type="GO" id="GO:0051607">
    <property type="term" value="P:defense response to virus"/>
    <property type="evidence" value="ECO:0007669"/>
    <property type="project" value="TreeGrafter"/>
</dbReference>
<dbReference type="Pfam" id="PF13424">
    <property type="entry name" value="TPR_12"/>
    <property type="match status" value="1"/>
</dbReference>
<evidence type="ECO:0000256" key="2">
    <source>
        <dbReference type="ARBA" id="ARBA00022803"/>
    </source>
</evidence>
<dbReference type="AlphaFoldDB" id="A0A9N7YMX8"/>
<reference evidence="5" key="1">
    <citation type="submission" date="2020-03" db="EMBL/GenBank/DDBJ databases">
        <authorList>
            <person name="Weist P."/>
        </authorList>
    </citation>
    <scope>NUCLEOTIDE SEQUENCE</scope>
</reference>
<organism evidence="5 6">
    <name type="scientific">Pleuronectes platessa</name>
    <name type="common">European plaice</name>
    <dbReference type="NCBI Taxonomy" id="8262"/>
    <lineage>
        <taxon>Eukaryota</taxon>
        <taxon>Metazoa</taxon>
        <taxon>Chordata</taxon>
        <taxon>Craniata</taxon>
        <taxon>Vertebrata</taxon>
        <taxon>Euteleostomi</taxon>
        <taxon>Actinopterygii</taxon>
        <taxon>Neopterygii</taxon>
        <taxon>Teleostei</taxon>
        <taxon>Neoteleostei</taxon>
        <taxon>Acanthomorphata</taxon>
        <taxon>Carangaria</taxon>
        <taxon>Pleuronectiformes</taxon>
        <taxon>Pleuronectoidei</taxon>
        <taxon>Pleuronectidae</taxon>
        <taxon>Pleuronectes</taxon>
    </lineage>
</organism>
<evidence type="ECO:0000256" key="3">
    <source>
        <dbReference type="ARBA" id="ARBA00038336"/>
    </source>
</evidence>
<keyword evidence="1" id="KW-0677">Repeat</keyword>
<dbReference type="InterPro" id="IPR011990">
    <property type="entry name" value="TPR-like_helical_dom_sf"/>
</dbReference>
<proteinExistence type="inferred from homology"/>
<evidence type="ECO:0000313" key="6">
    <source>
        <dbReference type="Proteomes" id="UP001153269"/>
    </source>
</evidence>
<sequence length="466" mass="53786">MNQTGGDPDDLNPLTSLETWSGCDVGGSCGDLSDVHSCRVRGDEMSAAQSEIPLEGRLGALQCHFTWDLESGRNKLLRIRDKLQDIGTEDGRKWLGHIYNLQGFVHFQLGSIEEARSFFSRAEEAFRQMRGAEEGPWLVVTYGNQAWLHHHQGEQAESRACLSKIDGLMTEDPSQDELHPEICAEKAWTLMKFSREQMLLADDYFQRAIRMQPDVVEWQTSHVILLVNMSKRSETGVEEDIMEKAEKSQGAGSREPQLAKKGQIDQSGARELATKVLEQPVSSYSVIKPLLWFYRTFTSIDEAVALAEEALKLHPDERYLKRCAALCYRWKIWEKESRSSPTLIEKVIRAHEELISLYPHSSFTKRINLANIYAKSEKTKAKSEKIYKELLTEDLEPAEQQIFFNIYAKYLYFNQQQLKKSIQYHMKAVEIPIKSYYQENSIKLLEKIRYNQEVDRFLSRLKESQK</sequence>